<dbReference type="InterPro" id="IPR002110">
    <property type="entry name" value="Ankyrin_rpt"/>
</dbReference>
<organism evidence="1 2">
    <name type="scientific">Cladophialophora immunda</name>
    <dbReference type="NCBI Taxonomy" id="569365"/>
    <lineage>
        <taxon>Eukaryota</taxon>
        <taxon>Fungi</taxon>
        <taxon>Dikarya</taxon>
        <taxon>Ascomycota</taxon>
        <taxon>Pezizomycotina</taxon>
        <taxon>Eurotiomycetes</taxon>
        <taxon>Chaetothyriomycetidae</taxon>
        <taxon>Chaetothyriales</taxon>
        <taxon>Herpotrichiellaceae</taxon>
        <taxon>Cladophialophora</taxon>
    </lineage>
</organism>
<dbReference type="GeneID" id="27339379"/>
<protein>
    <submittedName>
        <fullName evidence="1">Uncharacterized protein</fullName>
    </submittedName>
</protein>
<keyword evidence="2" id="KW-1185">Reference proteome</keyword>
<dbReference type="SUPFAM" id="SSF48403">
    <property type="entry name" value="Ankyrin repeat"/>
    <property type="match status" value="1"/>
</dbReference>
<dbReference type="InterPro" id="IPR036770">
    <property type="entry name" value="Ankyrin_rpt-contain_sf"/>
</dbReference>
<dbReference type="VEuPathDB" id="FungiDB:PV07_00185"/>
<reference evidence="1 2" key="1">
    <citation type="submission" date="2015-01" db="EMBL/GenBank/DDBJ databases">
        <title>The Genome Sequence of Cladophialophora immunda CBS83496.</title>
        <authorList>
            <consortium name="The Broad Institute Genomics Platform"/>
            <person name="Cuomo C."/>
            <person name="de Hoog S."/>
            <person name="Gorbushina A."/>
            <person name="Stielow B."/>
            <person name="Teixiera M."/>
            <person name="Abouelleil A."/>
            <person name="Chapman S.B."/>
            <person name="Priest M."/>
            <person name="Young S.K."/>
            <person name="Wortman J."/>
            <person name="Nusbaum C."/>
            <person name="Birren B."/>
        </authorList>
    </citation>
    <scope>NUCLEOTIDE SEQUENCE [LARGE SCALE GENOMIC DNA]</scope>
    <source>
        <strain evidence="1 2">CBS 83496</strain>
    </source>
</reference>
<dbReference type="AlphaFoldDB" id="A0A0D2CQ12"/>
<dbReference type="RefSeq" id="XP_016253544.1">
    <property type="nucleotide sequence ID" value="XM_016386616.1"/>
</dbReference>
<dbReference type="Pfam" id="PF12796">
    <property type="entry name" value="Ank_2"/>
    <property type="match status" value="2"/>
</dbReference>
<gene>
    <name evidence="1" type="ORF">PV07_00185</name>
</gene>
<proteinExistence type="predicted"/>
<dbReference type="InterPro" id="IPR051616">
    <property type="entry name" value="Cul2-RING_E3_ligase_SR"/>
</dbReference>
<dbReference type="HOGENOM" id="CLU_000134_18_0_1"/>
<dbReference type="SMART" id="SM00248">
    <property type="entry name" value="ANK"/>
    <property type="match status" value="5"/>
</dbReference>
<dbReference type="Gene3D" id="1.25.40.20">
    <property type="entry name" value="Ankyrin repeat-containing domain"/>
    <property type="match status" value="1"/>
</dbReference>
<evidence type="ECO:0000313" key="2">
    <source>
        <dbReference type="Proteomes" id="UP000054466"/>
    </source>
</evidence>
<dbReference type="EMBL" id="KN847040">
    <property type="protein sequence ID" value="KIW33328.1"/>
    <property type="molecule type" value="Genomic_DNA"/>
</dbReference>
<accession>A0A0D2CQ12</accession>
<name>A0A0D2CQ12_9EURO</name>
<dbReference type="Proteomes" id="UP000054466">
    <property type="component" value="Unassembled WGS sequence"/>
</dbReference>
<dbReference type="PANTHER" id="PTHR46224">
    <property type="entry name" value="ANKYRIN REPEAT FAMILY PROTEIN"/>
    <property type="match status" value="1"/>
</dbReference>
<evidence type="ECO:0000313" key="1">
    <source>
        <dbReference type="EMBL" id="KIW33328.1"/>
    </source>
</evidence>
<sequence>MAHSFPSAILVSFDEDRTIKKNASELSKLAERGELRAVEELLDQGIMPTAEALYLAANEGHSDVVQILADVVDDIDAAVGFCGNALCAAAARSRNHDCLKVLLEKGADVNWLGGHYGCALQTATANYRLDNVILLLKHGADVNAQCGHYGNVMTAAARHATHFIEMSRMFLEHGADINAQGPGVYGNPLQTAVWLKHQDSVRFLLHNGASPTMQGRFGSAMDIAEGNAFRNTSDKDAEDRIKWLLNGEVSAELDESR</sequence>
<dbReference type="STRING" id="569365.A0A0D2CQ12"/>
<dbReference type="OrthoDB" id="4772757at2759"/>